<feature type="compositionally biased region" description="Polar residues" evidence="1">
    <location>
        <begin position="142"/>
        <end position="161"/>
    </location>
</feature>
<sequence length="161" mass="16706">MAGELTAPLLDQFLHLVMRQPCGRGVGQVALQAAEGADCGSELIDGIEGVVGFHRALLSALRFGWHLQRWKEEPLSFCPFAAFHRVPSIFAVTAGSPILGTICSACIGVDASATTSTMSRYTSGSASSSSINDTIDTASSTVTAGDQGQATARTSPLDSSK</sequence>
<feature type="region of interest" description="Disordered" evidence="1">
    <location>
        <begin position="137"/>
        <end position="161"/>
    </location>
</feature>
<name>A0ABZ1MTP3_STREF</name>
<accession>A0ABZ1MTP3</accession>
<evidence type="ECO:0000313" key="3">
    <source>
        <dbReference type="Proteomes" id="UP001621512"/>
    </source>
</evidence>
<evidence type="ECO:0000313" key="2">
    <source>
        <dbReference type="EMBL" id="WTW30492.1"/>
    </source>
</evidence>
<dbReference type="RefSeq" id="WP_405509442.1">
    <property type="nucleotide sequence ID" value="NZ_CP108341.1"/>
</dbReference>
<dbReference type="Proteomes" id="UP001621512">
    <property type="component" value="Chromosome"/>
</dbReference>
<keyword evidence="3" id="KW-1185">Reference proteome</keyword>
<reference evidence="2 3" key="1">
    <citation type="submission" date="2022-10" db="EMBL/GenBank/DDBJ databases">
        <title>The complete genomes of actinobacterial strains from the NBC collection.</title>
        <authorList>
            <person name="Joergensen T.S."/>
            <person name="Alvarez Arevalo M."/>
            <person name="Sterndorff E.B."/>
            <person name="Faurdal D."/>
            <person name="Vuksanovic O."/>
            <person name="Mourched A.-S."/>
            <person name="Charusanti P."/>
            <person name="Shaw S."/>
            <person name="Blin K."/>
            <person name="Weber T."/>
        </authorList>
    </citation>
    <scope>NUCLEOTIDE SEQUENCE [LARGE SCALE GENOMIC DNA]</scope>
    <source>
        <strain evidence="2 3">NBC_00017</strain>
    </source>
</reference>
<evidence type="ECO:0000256" key="1">
    <source>
        <dbReference type="SAM" id="MobiDB-lite"/>
    </source>
</evidence>
<organism evidence="2 3">
    <name type="scientific">Streptomyces purpurascens</name>
    <dbReference type="NCBI Taxonomy" id="1924"/>
    <lineage>
        <taxon>Bacteria</taxon>
        <taxon>Bacillati</taxon>
        <taxon>Actinomycetota</taxon>
        <taxon>Actinomycetes</taxon>
        <taxon>Kitasatosporales</taxon>
        <taxon>Streptomycetaceae</taxon>
        <taxon>Streptomyces</taxon>
    </lineage>
</organism>
<gene>
    <name evidence="2" type="ORF">OHU35_32385</name>
</gene>
<proteinExistence type="predicted"/>
<protein>
    <submittedName>
        <fullName evidence="2">Uncharacterized protein</fullName>
    </submittedName>
</protein>
<dbReference type="EMBL" id="CP108341">
    <property type="protein sequence ID" value="WTW30492.1"/>
    <property type="molecule type" value="Genomic_DNA"/>
</dbReference>